<name>A0AAV4S490_9ARAC</name>
<keyword evidence="1" id="KW-0812">Transmembrane</keyword>
<organism evidence="2 3">
    <name type="scientific">Caerostris darwini</name>
    <dbReference type="NCBI Taxonomy" id="1538125"/>
    <lineage>
        <taxon>Eukaryota</taxon>
        <taxon>Metazoa</taxon>
        <taxon>Ecdysozoa</taxon>
        <taxon>Arthropoda</taxon>
        <taxon>Chelicerata</taxon>
        <taxon>Arachnida</taxon>
        <taxon>Araneae</taxon>
        <taxon>Araneomorphae</taxon>
        <taxon>Entelegynae</taxon>
        <taxon>Araneoidea</taxon>
        <taxon>Araneidae</taxon>
        <taxon>Caerostris</taxon>
    </lineage>
</organism>
<protein>
    <submittedName>
        <fullName evidence="2">Uncharacterized protein</fullName>
    </submittedName>
</protein>
<evidence type="ECO:0000313" key="3">
    <source>
        <dbReference type="Proteomes" id="UP001054837"/>
    </source>
</evidence>
<dbReference type="AlphaFoldDB" id="A0AAV4S490"/>
<gene>
    <name evidence="2" type="ORF">CDAR_441961</name>
</gene>
<evidence type="ECO:0000313" key="2">
    <source>
        <dbReference type="EMBL" id="GIY28139.1"/>
    </source>
</evidence>
<evidence type="ECO:0000256" key="1">
    <source>
        <dbReference type="SAM" id="Phobius"/>
    </source>
</evidence>
<comment type="caution">
    <text evidence="2">The sequence shown here is derived from an EMBL/GenBank/DDBJ whole genome shotgun (WGS) entry which is preliminary data.</text>
</comment>
<keyword evidence="3" id="KW-1185">Reference proteome</keyword>
<reference evidence="2 3" key="1">
    <citation type="submission" date="2021-06" db="EMBL/GenBank/DDBJ databases">
        <title>Caerostris darwini draft genome.</title>
        <authorList>
            <person name="Kono N."/>
            <person name="Arakawa K."/>
        </authorList>
    </citation>
    <scope>NUCLEOTIDE SEQUENCE [LARGE SCALE GENOMIC DNA]</scope>
</reference>
<keyword evidence="1" id="KW-0472">Membrane</keyword>
<keyword evidence="1" id="KW-1133">Transmembrane helix</keyword>
<dbReference type="EMBL" id="BPLQ01007140">
    <property type="protein sequence ID" value="GIY28139.1"/>
    <property type="molecule type" value="Genomic_DNA"/>
</dbReference>
<dbReference type="Proteomes" id="UP001054837">
    <property type="component" value="Unassembled WGS sequence"/>
</dbReference>
<accession>A0AAV4S490</accession>
<feature type="transmembrane region" description="Helical" evidence="1">
    <location>
        <begin position="142"/>
        <end position="162"/>
    </location>
</feature>
<proteinExistence type="predicted"/>
<sequence>MSQITTISLAQRPMLPQQLPRRTRFVYPKGGTEALPFKEDLFHFDAVDIDRRQPTQVRIELRNFISSILFQCGTWTYKSNYAGIHGEHRLNSRLHLKCPAVLIHIISETEVLTIDNLPLRIFPFILTPPVGSPPKFELNLGILPLLLCFSTVLGLATAITQVF</sequence>